<dbReference type="AlphaFoldDB" id="A0A5C4WY10"/>
<feature type="transmembrane region" description="Helical" evidence="1">
    <location>
        <begin position="130"/>
        <end position="149"/>
    </location>
</feature>
<dbReference type="Proteomes" id="UP000314223">
    <property type="component" value="Unassembled WGS sequence"/>
</dbReference>
<gene>
    <name evidence="2" type="ORF">FHQ09_17250</name>
</gene>
<dbReference type="EMBL" id="VDMQ01000014">
    <property type="protein sequence ID" value="TNM52863.1"/>
    <property type="molecule type" value="Genomic_DNA"/>
</dbReference>
<dbReference type="RefSeq" id="WP_139470162.1">
    <property type="nucleotide sequence ID" value="NZ_VDMQ01000014.1"/>
</dbReference>
<protein>
    <submittedName>
        <fullName evidence="2">Uncharacterized protein</fullName>
    </submittedName>
</protein>
<feature type="transmembrane region" description="Helical" evidence="1">
    <location>
        <begin position="78"/>
        <end position="96"/>
    </location>
</feature>
<feature type="transmembrane region" description="Helical" evidence="1">
    <location>
        <begin position="21"/>
        <end position="38"/>
    </location>
</feature>
<sequence length="195" mass="21018">MIEGISNKVVEGVLGRNVIRTLWMYIGSVAGIFAILGLPRGEDGIPLAGKVGSSLLLPAGFEDAMLSVHEWIITQTSWLSMATVLAMSISICATAFGEKPRRHNQIPNGPAAATFLVALITWQSTNSATWVSIASVAGFVILIWLLFFIKTSFMEGIMLSIVEIGVVIFGLPITLFVALFVPDCHKANRDNQKGN</sequence>
<accession>A0A5C4WY10</accession>
<feature type="transmembrane region" description="Helical" evidence="1">
    <location>
        <begin position="161"/>
        <end position="181"/>
    </location>
</feature>
<organism evidence="2 3">
    <name type="scientific">Brevibacterium sediminis</name>
    <dbReference type="NCBI Taxonomy" id="1857024"/>
    <lineage>
        <taxon>Bacteria</taxon>
        <taxon>Bacillati</taxon>
        <taxon>Actinomycetota</taxon>
        <taxon>Actinomycetes</taxon>
        <taxon>Micrococcales</taxon>
        <taxon>Brevibacteriaceae</taxon>
        <taxon>Brevibacterium</taxon>
    </lineage>
</organism>
<evidence type="ECO:0000313" key="3">
    <source>
        <dbReference type="Proteomes" id="UP000314223"/>
    </source>
</evidence>
<reference evidence="2 3" key="1">
    <citation type="submission" date="2019-06" db="EMBL/GenBank/DDBJ databases">
        <authorList>
            <person name="Mardanova A.M."/>
            <person name="Pudova D.S."/>
            <person name="Shagimardanova E.I."/>
            <person name="Gogoleva N.E."/>
            <person name="Lutfullin M.T."/>
            <person name="Hadieva G.F."/>
            <person name="Sharipova M.R."/>
        </authorList>
    </citation>
    <scope>NUCLEOTIDE SEQUENCE [LARGE SCALE GENOMIC DNA]</scope>
    <source>
        <strain evidence="2 3">MG-1</strain>
    </source>
</reference>
<name>A0A5C4WY10_9MICO</name>
<evidence type="ECO:0000256" key="1">
    <source>
        <dbReference type="SAM" id="Phobius"/>
    </source>
</evidence>
<keyword evidence="1" id="KW-1133">Transmembrane helix</keyword>
<comment type="caution">
    <text evidence="2">The sequence shown here is derived from an EMBL/GenBank/DDBJ whole genome shotgun (WGS) entry which is preliminary data.</text>
</comment>
<proteinExistence type="predicted"/>
<keyword evidence="1" id="KW-0812">Transmembrane</keyword>
<keyword evidence="1" id="KW-0472">Membrane</keyword>
<evidence type="ECO:0000313" key="2">
    <source>
        <dbReference type="EMBL" id="TNM52863.1"/>
    </source>
</evidence>